<organism evidence="1 2">
    <name type="scientific">Karstenula rhodostoma CBS 690.94</name>
    <dbReference type="NCBI Taxonomy" id="1392251"/>
    <lineage>
        <taxon>Eukaryota</taxon>
        <taxon>Fungi</taxon>
        <taxon>Dikarya</taxon>
        <taxon>Ascomycota</taxon>
        <taxon>Pezizomycotina</taxon>
        <taxon>Dothideomycetes</taxon>
        <taxon>Pleosporomycetidae</taxon>
        <taxon>Pleosporales</taxon>
        <taxon>Massarineae</taxon>
        <taxon>Didymosphaeriaceae</taxon>
        <taxon>Karstenula</taxon>
    </lineage>
</organism>
<proteinExistence type="predicted"/>
<keyword evidence="2" id="KW-1185">Reference proteome</keyword>
<dbReference type="EMBL" id="MU001496">
    <property type="protein sequence ID" value="KAF2447796.1"/>
    <property type="molecule type" value="Genomic_DNA"/>
</dbReference>
<comment type="caution">
    <text evidence="1">The sequence shown here is derived from an EMBL/GenBank/DDBJ whole genome shotgun (WGS) entry which is preliminary data.</text>
</comment>
<evidence type="ECO:0000313" key="2">
    <source>
        <dbReference type="Proteomes" id="UP000799764"/>
    </source>
</evidence>
<name>A0A9P4PP44_9PLEO</name>
<sequence>MDIHPRFRLHLHRVLRTLRLVEGWSKVWTRSVQSKNSQEHGHSVTCKRIFRCASMWRDLERDPMKKSKGALGTCVTVRSYLALSTRTQPVFMVPSTFRYLHHLEILGAANIVSVAQSMGPAHPGDHRRLRIPASISFDADRQGYSPHMIVVPPMYFLISHAQGWSFVSVAKGTHHGG</sequence>
<dbReference type="OrthoDB" id="10495963at2759"/>
<dbReference type="AlphaFoldDB" id="A0A9P4PP44"/>
<gene>
    <name evidence="1" type="ORF">P171DRAFT_231958</name>
</gene>
<protein>
    <submittedName>
        <fullName evidence="1">Uncharacterized protein</fullName>
    </submittedName>
</protein>
<accession>A0A9P4PP44</accession>
<evidence type="ECO:0000313" key="1">
    <source>
        <dbReference type="EMBL" id="KAF2447796.1"/>
    </source>
</evidence>
<reference evidence="1" key="1">
    <citation type="journal article" date="2020" name="Stud. Mycol.">
        <title>101 Dothideomycetes genomes: a test case for predicting lifestyles and emergence of pathogens.</title>
        <authorList>
            <person name="Haridas S."/>
            <person name="Albert R."/>
            <person name="Binder M."/>
            <person name="Bloem J."/>
            <person name="Labutti K."/>
            <person name="Salamov A."/>
            <person name="Andreopoulos B."/>
            <person name="Baker S."/>
            <person name="Barry K."/>
            <person name="Bills G."/>
            <person name="Bluhm B."/>
            <person name="Cannon C."/>
            <person name="Castanera R."/>
            <person name="Culley D."/>
            <person name="Daum C."/>
            <person name="Ezra D."/>
            <person name="Gonzalez J."/>
            <person name="Henrissat B."/>
            <person name="Kuo A."/>
            <person name="Liang C."/>
            <person name="Lipzen A."/>
            <person name="Lutzoni F."/>
            <person name="Magnuson J."/>
            <person name="Mondo S."/>
            <person name="Nolan M."/>
            <person name="Ohm R."/>
            <person name="Pangilinan J."/>
            <person name="Park H.-J."/>
            <person name="Ramirez L."/>
            <person name="Alfaro M."/>
            <person name="Sun H."/>
            <person name="Tritt A."/>
            <person name="Yoshinaga Y."/>
            <person name="Zwiers L.-H."/>
            <person name="Turgeon B."/>
            <person name="Goodwin S."/>
            <person name="Spatafora J."/>
            <person name="Crous P."/>
            <person name="Grigoriev I."/>
        </authorList>
    </citation>
    <scope>NUCLEOTIDE SEQUENCE</scope>
    <source>
        <strain evidence="1">CBS 690.94</strain>
    </source>
</reference>
<dbReference type="Proteomes" id="UP000799764">
    <property type="component" value="Unassembled WGS sequence"/>
</dbReference>